<feature type="domain" description="Histidine kinase/HSP90-like ATPase" evidence="5">
    <location>
        <begin position="323"/>
        <end position="414"/>
    </location>
</feature>
<protein>
    <submittedName>
        <fullName evidence="7">DUF5931 domain-containing protein</fullName>
    </submittedName>
</protein>
<dbReference type="Gene3D" id="3.30.565.10">
    <property type="entry name" value="Histidine kinase-like ATPase, C-terminal domain"/>
    <property type="match status" value="1"/>
</dbReference>
<feature type="transmembrane region" description="Helical" evidence="4">
    <location>
        <begin position="62"/>
        <end position="82"/>
    </location>
</feature>
<keyword evidence="8" id="KW-1185">Reference proteome</keyword>
<feature type="transmembrane region" description="Helical" evidence="4">
    <location>
        <begin position="116"/>
        <end position="136"/>
    </location>
</feature>
<evidence type="ECO:0000256" key="4">
    <source>
        <dbReference type="SAM" id="Phobius"/>
    </source>
</evidence>
<dbReference type="InterPro" id="IPR050482">
    <property type="entry name" value="Sensor_HK_TwoCompSys"/>
</dbReference>
<evidence type="ECO:0000313" key="8">
    <source>
        <dbReference type="Proteomes" id="UP001501020"/>
    </source>
</evidence>
<evidence type="ECO:0000256" key="1">
    <source>
        <dbReference type="ARBA" id="ARBA00022679"/>
    </source>
</evidence>
<dbReference type="InterPro" id="IPR045975">
    <property type="entry name" value="DUF5931"/>
</dbReference>
<feature type="transmembrane region" description="Helical" evidence="4">
    <location>
        <begin position="37"/>
        <end position="56"/>
    </location>
</feature>
<dbReference type="PANTHER" id="PTHR24421">
    <property type="entry name" value="NITRATE/NITRITE SENSOR PROTEIN NARX-RELATED"/>
    <property type="match status" value="1"/>
</dbReference>
<evidence type="ECO:0000256" key="3">
    <source>
        <dbReference type="ARBA" id="ARBA00023012"/>
    </source>
</evidence>
<sequence>MPVREDREDHHEDREGRDEDAAVTGAALDAALWRSVAVYRALALVYAAVVITKNSGGYAHPLGAWAVLAVLAVWTGVATLAYRDPARRGWPLLAADLAVAFGCVLATAWVETAHHIAVGRPTLPVSWVAASVLAWAVAGGRRLGVTAALVLGVANLLVHAVAGTSGGMGNTTLNGIVLLFLAGLVVGQVVRLAREAEARLARAVEMEAATRERERLARRIHDSVLQVLAMVQRRGGEAGGEAAELGRLAGEQEAALRAAGGAGPPASGMARAARAHGAALAPGTAAGRDTDLRPLLTGQASTSVTVSTPATPVTLPEHAAGELAAAIAEVMDNVRRHCGDGARAWVLLEDDPAAVTVSVRDEGPGMPPGRLDDAAASGRLGVAQSIRGRVRDLGGTVAIVSAPGEGTEIEMTVPR</sequence>
<evidence type="ECO:0000313" key="7">
    <source>
        <dbReference type="EMBL" id="GAA2145844.1"/>
    </source>
</evidence>
<feature type="transmembrane region" description="Helical" evidence="4">
    <location>
        <begin position="173"/>
        <end position="193"/>
    </location>
</feature>
<feature type="transmembrane region" description="Helical" evidence="4">
    <location>
        <begin position="89"/>
        <end position="110"/>
    </location>
</feature>
<dbReference type="Pfam" id="PF19354">
    <property type="entry name" value="DUF5931"/>
    <property type="match status" value="1"/>
</dbReference>
<dbReference type="SUPFAM" id="SSF55874">
    <property type="entry name" value="ATPase domain of HSP90 chaperone/DNA topoisomerase II/histidine kinase"/>
    <property type="match status" value="1"/>
</dbReference>
<dbReference type="RefSeq" id="WP_407061502.1">
    <property type="nucleotide sequence ID" value="NZ_BAAAMR010000042.1"/>
</dbReference>
<keyword evidence="4" id="KW-0812">Transmembrane</keyword>
<keyword evidence="1" id="KW-0808">Transferase</keyword>
<keyword evidence="3" id="KW-0902">Two-component regulatory system</keyword>
<keyword evidence="4" id="KW-0472">Membrane</keyword>
<feature type="domain" description="DUF5931" evidence="6">
    <location>
        <begin position="25"/>
        <end position="201"/>
    </location>
</feature>
<evidence type="ECO:0000256" key="2">
    <source>
        <dbReference type="ARBA" id="ARBA00022777"/>
    </source>
</evidence>
<reference evidence="7 8" key="1">
    <citation type="journal article" date="2019" name="Int. J. Syst. Evol. Microbiol.">
        <title>The Global Catalogue of Microorganisms (GCM) 10K type strain sequencing project: providing services to taxonomists for standard genome sequencing and annotation.</title>
        <authorList>
            <consortium name="The Broad Institute Genomics Platform"/>
            <consortium name="The Broad Institute Genome Sequencing Center for Infectious Disease"/>
            <person name="Wu L."/>
            <person name="Ma J."/>
        </authorList>
    </citation>
    <scope>NUCLEOTIDE SEQUENCE [LARGE SCALE GENOMIC DNA]</scope>
    <source>
        <strain evidence="7 8">JCM 13850</strain>
    </source>
</reference>
<dbReference type="InterPro" id="IPR036890">
    <property type="entry name" value="HATPase_C_sf"/>
</dbReference>
<name>A0ABN2ZQA1_9ACTN</name>
<feature type="transmembrane region" description="Helical" evidence="4">
    <location>
        <begin position="143"/>
        <end position="161"/>
    </location>
</feature>
<keyword evidence="2" id="KW-0418">Kinase</keyword>
<evidence type="ECO:0000259" key="6">
    <source>
        <dbReference type="Pfam" id="PF19354"/>
    </source>
</evidence>
<dbReference type="PANTHER" id="PTHR24421:SF61">
    <property type="entry name" value="OXYGEN SENSOR HISTIDINE KINASE NREB"/>
    <property type="match status" value="1"/>
</dbReference>
<dbReference type="NCBIfam" id="NF047322">
    <property type="entry name" value="HK_morpho_MacS"/>
    <property type="match status" value="1"/>
</dbReference>
<comment type="caution">
    <text evidence="7">The sequence shown here is derived from an EMBL/GenBank/DDBJ whole genome shotgun (WGS) entry which is preliminary data.</text>
</comment>
<keyword evidence="4" id="KW-1133">Transmembrane helix</keyword>
<evidence type="ECO:0000259" key="5">
    <source>
        <dbReference type="Pfam" id="PF02518"/>
    </source>
</evidence>
<dbReference type="Pfam" id="PF02518">
    <property type="entry name" value="HATPase_c"/>
    <property type="match status" value="1"/>
</dbReference>
<proteinExistence type="predicted"/>
<dbReference type="EMBL" id="BAAAMR010000042">
    <property type="protein sequence ID" value="GAA2145844.1"/>
    <property type="molecule type" value="Genomic_DNA"/>
</dbReference>
<organism evidence="7 8">
    <name type="scientific">Actinomadura napierensis</name>
    <dbReference type="NCBI Taxonomy" id="267854"/>
    <lineage>
        <taxon>Bacteria</taxon>
        <taxon>Bacillati</taxon>
        <taxon>Actinomycetota</taxon>
        <taxon>Actinomycetes</taxon>
        <taxon>Streptosporangiales</taxon>
        <taxon>Thermomonosporaceae</taxon>
        <taxon>Actinomadura</taxon>
    </lineage>
</organism>
<dbReference type="InterPro" id="IPR003594">
    <property type="entry name" value="HATPase_dom"/>
</dbReference>
<accession>A0ABN2ZQA1</accession>
<gene>
    <name evidence="7" type="ORF">GCM10009727_46690</name>
</gene>
<dbReference type="Proteomes" id="UP001501020">
    <property type="component" value="Unassembled WGS sequence"/>
</dbReference>